<organism evidence="1 2">
    <name type="scientific">Eumeta variegata</name>
    <name type="common">Bagworm moth</name>
    <name type="synonym">Eumeta japonica</name>
    <dbReference type="NCBI Taxonomy" id="151549"/>
    <lineage>
        <taxon>Eukaryota</taxon>
        <taxon>Metazoa</taxon>
        <taxon>Ecdysozoa</taxon>
        <taxon>Arthropoda</taxon>
        <taxon>Hexapoda</taxon>
        <taxon>Insecta</taxon>
        <taxon>Pterygota</taxon>
        <taxon>Neoptera</taxon>
        <taxon>Endopterygota</taxon>
        <taxon>Lepidoptera</taxon>
        <taxon>Glossata</taxon>
        <taxon>Ditrysia</taxon>
        <taxon>Tineoidea</taxon>
        <taxon>Psychidae</taxon>
        <taxon>Oiketicinae</taxon>
        <taxon>Eumeta</taxon>
    </lineage>
</organism>
<sequence length="136" mass="15447">MAEFGIQFNNRPGKMFAKKAVRTVKLIILPKKMKQLSSLLVANKKKTKKKTVSCSKTKNKYSSSKENRNCTIYYQEKNVTSPCMTEERMELKRKCIDTVGTSQDRSDLAPVKYSFQPTGTGTISNRNWSNAIGRIV</sequence>
<gene>
    <name evidence="1" type="ORF">EVAR_68498_1</name>
</gene>
<reference evidence="1 2" key="1">
    <citation type="journal article" date="2019" name="Commun. Biol.">
        <title>The bagworm genome reveals a unique fibroin gene that provides high tensile strength.</title>
        <authorList>
            <person name="Kono N."/>
            <person name="Nakamura H."/>
            <person name="Ohtoshi R."/>
            <person name="Tomita M."/>
            <person name="Numata K."/>
            <person name="Arakawa K."/>
        </authorList>
    </citation>
    <scope>NUCLEOTIDE SEQUENCE [LARGE SCALE GENOMIC DNA]</scope>
</reference>
<accession>A0A4C1ZXD3</accession>
<dbReference type="Proteomes" id="UP000299102">
    <property type="component" value="Unassembled WGS sequence"/>
</dbReference>
<proteinExistence type="predicted"/>
<protein>
    <submittedName>
        <fullName evidence="1">Uncharacterized protein</fullName>
    </submittedName>
</protein>
<evidence type="ECO:0000313" key="1">
    <source>
        <dbReference type="EMBL" id="GBP91315.1"/>
    </source>
</evidence>
<keyword evidence="2" id="KW-1185">Reference proteome</keyword>
<dbReference type="AlphaFoldDB" id="A0A4C1ZXD3"/>
<evidence type="ECO:0000313" key="2">
    <source>
        <dbReference type="Proteomes" id="UP000299102"/>
    </source>
</evidence>
<dbReference type="EMBL" id="BGZK01002158">
    <property type="protein sequence ID" value="GBP91315.1"/>
    <property type="molecule type" value="Genomic_DNA"/>
</dbReference>
<comment type="caution">
    <text evidence="1">The sequence shown here is derived from an EMBL/GenBank/DDBJ whole genome shotgun (WGS) entry which is preliminary data.</text>
</comment>
<name>A0A4C1ZXD3_EUMVA</name>